<evidence type="ECO:0000256" key="1">
    <source>
        <dbReference type="ARBA" id="ARBA00004651"/>
    </source>
</evidence>
<dbReference type="Proteomes" id="UP001501510">
    <property type="component" value="Unassembled WGS sequence"/>
</dbReference>
<evidence type="ECO:0000256" key="5">
    <source>
        <dbReference type="ARBA" id="ARBA00022692"/>
    </source>
</evidence>
<feature type="domain" description="PTS EIIC type-3" evidence="10">
    <location>
        <begin position="8"/>
        <end position="426"/>
    </location>
</feature>
<gene>
    <name evidence="11" type="primary">celB_2</name>
    <name evidence="11" type="ORF">GCM10008906_29870</name>
</gene>
<evidence type="ECO:0000256" key="2">
    <source>
        <dbReference type="ARBA" id="ARBA00022448"/>
    </source>
</evidence>
<protein>
    <recommendedName>
        <fullName evidence="8">Permease IIC component</fullName>
    </recommendedName>
</protein>
<feature type="transmembrane region" description="Helical" evidence="9">
    <location>
        <begin position="371"/>
        <end position="391"/>
    </location>
</feature>
<dbReference type="RefSeq" id="WP_343762776.1">
    <property type="nucleotide sequence ID" value="NZ_BAAACG010000013.1"/>
</dbReference>
<feature type="transmembrane region" description="Helical" evidence="9">
    <location>
        <begin position="403"/>
        <end position="426"/>
    </location>
</feature>
<dbReference type="PANTHER" id="PTHR33989">
    <property type="match status" value="1"/>
</dbReference>
<dbReference type="PIRSF" id="PIRSF006351">
    <property type="entry name" value="PTS_EIIC-Cellobiose"/>
    <property type="match status" value="1"/>
</dbReference>
<dbReference type="EMBL" id="BAAACG010000013">
    <property type="protein sequence ID" value="GAA0744663.1"/>
    <property type="molecule type" value="Genomic_DNA"/>
</dbReference>
<feature type="transmembrane region" description="Helical" evidence="9">
    <location>
        <begin position="345"/>
        <end position="364"/>
    </location>
</feature>
<keyword evidence="3 8" id="KW-1003">Cell membrane</keyword>
<dbReference type="InterPro" id="IPR004501">
    <property type="entry name" value="PTS_EIIC_3"/>
</dbReference>
<comment type="function">
    <text evidence="8">The phosphoenolpyruvate-dependent sugar phosphotransferase system (PTS), a major carbohydrate active -transport system, catalyzes the phosphorylation of incoming sugar substrates concomitant with their translocation across the cell membrane.</text>
</comment>
<feature type="transmembrane region" description="Helical" evidence="9">
    <location>
        <begin position="299"/>
        <end position="320"/>
    </location>
</feature>
<feature type="transmembrane region" description="Helical" evidence="9">
    <location>
        <begin position="108"/>
        <end position="125"/>
    </location>
</feature>
<keyword evidence="4 8" id="KW-0762">Sugar transport</keyword>
<feature type="transmembrane region" description="Helical" evidence="9">
    <location>
        <begin position="31"/>
        <end position="48"/>
    </location>
</feature>
<keyword evidence="5 9" id="KW-0812">Transmembrane</keyword>
<feature type="transmembrane region" description="Helical" evidence="9">
    <location>
        <begin position="225"/>
        <end position="246"/>
    </location>
</feature>
<dbReference type="NCBIfam" id="TIGR00410">
    <property type="entry name" value="lacE"/>
    <property type="match status" value="1"/>
</dbReference>
<reference evidence="11 12" key="1">
    <citation type="journal article" date="2019" name="Int. J. Syst. Evol. Microbiol.">
        <title>The Global Catalogue of Microorganisms (GCM) 10K type strain sequencing project: providing services to taxonomists for standard genome sequencing and annotation.</title>
        <authorList>
            <consortium name="The Broad Institute Genomics Platform"/>
            <consortium name="The Broad Institute Genome Sequencing Center for Infectious Disease"/>
            <person name="Wu L."/>
            <person name="Ma J."/>
        </authorList>
    </citation>
    <scope>NUCLEOTIDE SEQUENCE [LARGE SCALE GENOMIC DNA]</scope>
    <source>
        <strain evidence="11 12">JCM 1407</strain>
    </source>
</reference>
<accession>A0ABN1JQG2</accession>
<evidence type="ECO:0000256" key="4">
    <source>
        <dbReference type="ARBA" id="ARBA00022597"/>
    </source>
</evidence>
<dbReference type="InterPro" id="IPR003352">
    <property type="entry name" value="PTS_EIIC"/>
</dbReference>
<dbReference type="Pfam" id="PF02378">
    <property type="entry name" value="PTS_EIIC"/>
    <property type="match status" value="1"/>
</dbReference>
<keyword evidence="7 8" id="KW-0472">Membrane</keyword>
<comment type="caution">
    <text evidence="11">The sequence shown here is derived from an EMBL/GenBank/DDBJ whole genome shotgun (WGS) entry which is preliminary data.</text>
</comment>
<evidence type="ECO:0000313" key="12">
    <source>
        <dbReference type="Proteomes" id="UP001501510"/>
    </source>
</evidence>
<feature type="transmembrane region" description="Helical" evidence="9">
    <location>
        <begin position="185"/>
        <end position="205"/>
    </location>
</feature>
<evidence type="ECO:0000256" key="6">
    <source>
        <dbReference type="ARBA" id="ARBA00022989"/>
    </source>
</evidence>
<keyword evidence="12" id="KW-1185">Reference proteome</keyword>
<evidence type="ECO:0000256" key="8">
    <source>
        <dbReference type="PIRNR" id="PIRNR006351"/>
    </source>
</evidence>
<feature type="transmembrane region" description="Helical" evidence="9">
    <location>
        <begin position="252"/>
        <end position="272"/>
    </location>
</feature>
<feature type="transmembrane region" description="Helical" evidence="9">
    <location>
        <begin position="69"/>
        <end position="96"/>
    </location>
</feature>
<evidence type="ECO:0000256" key="7">
    <source>
        <dbReference type="ARBA" id="ARBA00023136"/>
    </source>
</evidence>
<evidence type="ECO:0000313" key="11">
    <source>
        <dbReference type="EMBL" id="GAA0744663.1"/>
    </source>
</evidence>
<dbReference type="InterPro" id="IPR051088">
    <property type="entry name" value="PTS_Sugar-EIIC/EIIB"/>
</dbReference>
<evidence type="ECO:0000259" key="10">
    <source>
        <dbReference type="PROSITE" id="PS51105"/>
    </source>
</evidence>
<comment type="subcellular location">
    <subcellularLocation>
        <location evidence="1">Cell membrane</location>
        <topology evidence="1">Multi-pass membrane protein</topology>
    </subcellularLocation>
</comment>
<evidence type="ECO:0000256" key="3">
    <source>
        <dbReference type="ARBA" id="ARBA00022475"/>
    </source>
</evidence>
<evidence type="ECO:0000256" key="9">
    <source>
        <dbReference type="SAM" id="Phobius"/>
    </source>
</evidence>
<proteinExistence type="predicted"/>
<dbReference type="InterPro" id="IPR004796">
    <property type="entry name" value="PTS_IIC_cello"/>
</dbReference>
<sequence length="441" mass="48130">MNKFLNFLENHLGKFSMVIADNKVLQSIKDAFILSIPFTVVGSFSNLIKMQLDYLMKKPSFGQIATLKVISNVLGSVGNTAMGLMGIVIVLASAYYLANSYKATNSKINPIMSALLALVAYFVTVPTQIIDIKSKVTLAGYAPQYFNYEGMFTALIIGLVTSALYNKLVKTKFTIKLPDSVPPGILNSFLAIIPIIIILTVFAFLKEAILVAGYGSMQELIKHFIVTPLSNVGTGLPAIIIVILLMQLLWFFGLHGFSIMWGVISSLWLPIFMKHIDLYAKTNSFDAIKEVAPNTISNIYAMIGGSGCTLALIVALLIFAPKKSSERSIAKLGLVPGLFNINEPVIFGLPIVLNPLMFIPFVFIPVINAIISYFAVSTGLVTPLVVLNAGIEPVFLNTWVLGAFKLSPILLMLALFVLDICLYAPFVKVMLKQNSLVEGEK</sequence>
<dbReference type="PANTHER" id="PTHR33989:SF4">
    <property type="entry name" value="PTS SYSTEM N,N'-DIACETYLCHITOBIOSE-SPECIFIC EIIC COMPONENT"/>
    <property type="match status" value="1"/>
</dbReference>
<keyword evidence="6 9" id="KW-1133">Transmembrane helix</keyword>
<feature type="transmembrane region" description="Helical" evidence="9">
    <location>
        <begin position="146"/>
        <end position="165"/>
    </location>
</feature>
<dbReference type="PROSITE" id="PS51105">
    <property type="entry name" value="PTS_EIIC_TYPE_3"/>
    <property type="match status" value="1"/>
</dbReference>
<organism evidence="11 12">
    <name type="scientific">Clostridium oceanicum</name>
    <dbReference type="NCBI Taxonomy" id="1543"/>
    <lineage>
        <taxon>Bacteria</taxon>
        <taxon>Bacillati</taxon>
        <taxon>Bacillota</taxon>
        <taxon>Clostridia</taxon>
        <taxon>Eubacteriales</taxon>
        <taxon>Clostridiaceae</taxon>
        <taxon>Clostridium</taxon>
    </lineage>
</organism>
<keyword evidence="2 8" id="KW-0813">Transport</keyword>
<name>A0ABN1JQG2_9CLOT</name>